<dbReference type="InterPro" id="IPR038733">
    <property type="entry name" value="Predicted_DNA_bind_prot_RHH"/>
</dbReference>
<keyword evidence="3" id="KW-1185">Reference proteome</keyword>
<name>A0AAN2PGD1_9BACI</name>
<organism evidence="2 3">
    <name type="scientific">Peribacillus simplex</name>
    <dbReference type="NCBI Taxonomy" id="1478"/>
    <lineage>
        <taxon>Bacteria</taxon>
        <taxon>Bacillati</taxon>
        <taxon>Bacillota</taxon>
        <taxon>Bacilli</taxon>
        <taxon>Bacillales</taxon>
        <taxon>Bacillaceae</taxon>
        <taxon>Peribacillus</taxon>
    </lineage>
</organism>
<dbReference type="RefSeq" id="WP_072272800.1">
    <property type="nucleotide sequence ID" value="NZ_CCXW01000001.1"/>
</dbReference>
<dbReference type="Pfam" id="PF12651">
    <property type="entry name" value="RHH_3"/>
    <property type="match status" value="1"/>
</dbReference>
<comment type="caution">
    <text evidence="2">The sequence shown here is derived from an EMBL/GenBank/DDBJ whole genome shotgun (WGS) entry which is preliminary data.</text>
</comment>
<evidence type="ECO:0000313" key="3">
    <source>
        <dbReference type="Proteomes" id="UP000182110"/>
    </source>
</evidence>
<feature type="domain" description="Predicted DNA-binding protein ribbon-helix-helix" evidence="1">
    <location>
        <begin position="10"/>
        <end position="49"/>
    </location>
</feature>
<gene>
    <name evidence="2" type="ORF">BN1180_02214</name>
</gene>
<evidence type="ECO:0000259" key="1">
    <source>
        <dbReference type="Pfam" id="PF12651"/>
    </source>
</evidence>
<proteinExistence type="predicted"/>
<dbReference type="EMBL" id="CCXW01000001">
    <property type="protein sequence ID" value="CEG32057.1"/>
    <property type="molecule type" value="Genomic_DNA"/>
</dbReference>
<protein>
    <submittedName>
        <fullName evidence="2">Ribbon-helix-helix domain protein</fullName>
    </submittedName>
</protein>
<dbReference type="Proteomes" id="UP000182110">
    <property type="component" value="Unassembled WGS sequence"/>
</dbReference>
<sequence length="91" mass="10670">MERPINSETRKPINITLNPYLNNRLSNLAEERGIPIERLMDKAVDLLLEYMENNDTVNQVKYSNNEAIEKNNELIAKSREFINKKQAQIPR</sequence>
<dbReference type="AlphaFoldDB" id="A0AAN2PGD1"/>
<accession>A0AAN2PGD1</accession>
<evidence type="ECO:0000313" key="2">
    <source>
        <dbReference type="EMBL" id="CEG32057.1"/>
    </source>
</evidence>
<reference evidence="2 3" key="1">
    <citation type="journal article" date="2014" name="Genome Announc.">
        <title>Genome Sequence of Bacillus simplex Strain P558, Isolated from a Human Fecal Sample.</title>
        <authorList>
            <person name="Croce O."/>
            <person name="Hugon P."/>
            <person name="Lagier J.C."/>
            <person name="Bibi F."/>
            <person name="Robert C."/>
            <person name="Azhar E.I."/>
            <person name="Raoult D."/>
            <person name="Fournier P.E."/>
        </authorList>
    </citation>
    <scope>NUCLEOTIDE SEQUENCE [LARGE SCALE GENOMIC DNA]</scope>
    <source>
        <strain evidence="2 3">P558</strain>
    </source>
</reference>